<feature type="region of interest" description="Disordered" evidence="4">
    <location>
        <begin position="1"/>
        <end position="35"/>
    </location>
</feature>
<keyword evidence="1 5" id="KW-0489">Methyltransferase</keyword>
<dbReference type="GO" id="GO:0032259">
    <property type="term" value="P:methylation"/>
    <property type="evidence" value="ECO:0007669"/>
    <property type="project" value="UniProtKB-KW"/>
</dbReference>
<name>Q09DY2_STIAD</name>
<gene>
    <name evidence="5" type="ORF">STIAU_5543</name>
</gene>
<dbReference type="AlphaFoldDB" id="Q09DY2"/>
<proteinExistence type="predicted"/>
<dbReference type="Pfam" id="PF01596">
    <property type="entry name" value="Methyltransf_3"/>
    <property type="match status" value="1"/>
</dbReference>
<keyword evidence="2 5" id="KW-0808">Transferase</keyword>
<feature type="compositionally biased region" description="Basic residues" evidence="4">
    <location>
        <begin position="1"/>
        <end position="11"/>
    </location>
</feature>
<protein>
    <submittedName>
        <fullName evidence="5">Putative O-methyltransferase</fullName>
    </submittedName>
</protein>
<dbReference type="InterPro" id="IPR029063">
    <property type="entry name" value="SAM-dependent_MTases_sf"/>
</dbReference>
<evidence type="ECO:0000313" key="5">
    <source>
        <dbReference type="EMBL" id="EAU69872.1"/>
    </source>
</evidence>
<evidence type="ECO:0000313" key="6">
    <source>
        <dbReference type="Proteomes" id="UP000032702"/>
    </source>
</evidence>
<dbReference type="Proteomes" id="UP000032702">
    <property type="component" value="Unassembled WGS sequence"/>
</dbReference>
<dbReference type="PATRIC" id="fig|378806.16.peg.9316"/>
<dbReference type="CDD" id="cd02440">
    <property type="entry name" value="AdoMet_MTases"/>
    <property type="match status" value="1"/>
</dbReference>
<dbReference type="InterPro" id="IPR002935">
    <property type="entry name" value="SAM_O-MeTrfase"/>
</dbReference>
<dbReference type="PANTHER" id="PTHR43167:SF1">
    <property type="entry name" value="PUTATIVE (AFU_ORTHOLOGUE AFUA_6G01830)-RELATED"/>
    <property type="match status" value="1"/>
</dbReference>
<reference evidence="5 6" key="1">
    <citation type="submission" date="2006-04" db="EMBL/GenBank/DDBJ databases">
        <authorList>
            <person name="Nierman W.C."/>
        </authorList>
    </citation>
    <scope>NUCLEOTIDE SEQUENCE [LARGE SCALE GENOMIC DNA]</scope>
    <source>
        <strain evidence="5 6">DW4/3-1</strain>
    </source>
</reference>
<evidence type="ECO:0000256" key="2">
    <source>
        <dbReference type="ARBA" id="ARBA00022679"/>
    </source>
</evidence>
<sequence>MPPRSTRRHRPWSAADDGGTSPLPSQPHPRNNRMNEKVMAVLDAYHERMREEDQRRRETPPMGGSENWRDQVLLAVGPDTGQLLNILSRSLKAPNILEIGTSYGYSGIWLAEAAQATGGRLTTLELQDYKTAYARDMATKAGLADAIDFKVGDALQLIAELPFKLDLVLLDLWKNLYEPCLEAFYPKLNPGAIIVADNMLWPGGEEVKRYGRAVRAKPGMTSVLLPVGSGLEISRFEPT</sequence>
<dbReference type="EMBL" id="AAMD01000002">
    <property type="protein sequence ID" value="EAU69872.1"/>
    <property type="molecule type" value="Genomic_DNA"/>
</dbReference>
<dbReference type="PANTHER" id="PTHR43167">
    <property type="entry name" value="PUTATIVE (AFU_ORTHOLOGUE AFUA_6G01830)-RELATED"/>
    <property type="match status" value="1"/>
</dbReference>
<dbReference type="SUPFAM" id="SSF53335">
    <property type="entry name" value="S-adenosyl-L-methionine-dependent methyltransferases"/>
    <property type="match status" value="1"/>
</dbReference>
<comment type="caution">
    <text evidence="5">The sequence shown here is derived from an EMBL/GenBank/DDBJ whole genome shotgun (WGS) entry which is preliminary data.</text>
</comment>
<dbReference type="GO" id="GO:0008171">
    <property type="term" value="F:O-methyltransferase activity"/>
    <property type="evidence" value="ECO:0007669"/>
    <property type="project" value="InterPro"/>
</dbReference>
<evidence type="ECO:0000256" key="4">
    <source>
        <dbReference type="SAM" id="MobiDB-lite"/>
    </source>
</evidence>
<evidence type="ECO:0000256" key="1">
    <source>
        <dbReference type="ARBA" id="ARBA00022603"/>
    </source>
</evidence>
<dbReference type="Gene3D" id="3.40.50.150">
    <property type="entry name" value="Vaccinia Virus protein VP39"/>
    <property type="match status" value="1"/>
</dbReference>
<evidence type="ECO:0000256" key="3">
    <source>
        <dbReference type="ARBA" id="ARBA00022691"/>
    </source>
</evidence>
<accession>Q09DY2</accession>
<organism evidence="5 6">
    <name type="scientific">Stigmatella aurantiaca (strain DW4/3-1)</name>
    <dbReference type="NCBI Taxonomy" id="378806"/>
    <lineage>
        <taxon>Bacteria</taxon>
        <taxon>Pseudomonadati</taxon>
        <taxon>Myxococcota</taxon>
        <taxon>Myxococcia</taxon>
        <taxon>Myxococcales</taxon>
        <taxon>Cystobacterineae</taxon>
        <taxon>Archangiaceae</taxon>
        <taxon>Stigmatella</taxon>
    </lineage>
</organism>
<keyword evidence="3" id="KW-0949">S-adenosyl-L-methionine</keyword>
<dbReference type="PROSITE" id="PS51682">
    <property type="entry name" value="SAM_OMT_I"/>
    <property type="match status" value="1"/>
</dbReference>